<dbReference type="InterPro" id="IPR051559">
    <property type="entry name" value="HIF_prolyl_hydroxylases"/>
</dbReference>
<evidence type="ECO:0000313" key="9">
    <source>
        <dbReference type="Proteomes" id="UP000321580"/>
    </source>
</evidence>
<dbReference type="Gene3D" id="2.60.120.620">
    <property type="entry name" value="q2cbj1_9rhob like domain"/>
    <property type="match status" value="1"/>
</dbReference>
<evidence type="ECO:0000256" key="6">
    <source>
        <dbReference type="ARBA" id="ARBA00023004"/>
    </source>
</evidence>
<evidence type="ECO:0000256" key="4">
    <source>
        <dbReference type="ARBA" id="ARBA00022964"/>
    </source>
</evidence>
<gene>
    <name evidence="8" type="ORF">FRY97_05825</name>
</gene>
<evidence type="ECO:0000313" key="8">
    <source>
        <dbReference type="EMBL" id="TXB66331.1"/>
    </source>
</evidence>
<dbReference type="Pfam" id="PF13640">
    <property type="entry name" value="2OG-FeII_Oxy_3"/>
    <property type="match status" value="1"/>
</dbReference>
<accession>A0A5C6RVE9</accession>
<keyword evidence="5" id="KW-0560">Oxidoreductase</keyword>
<evidence type="ECO:0000259" key="7">
    <source>
        <dbReference type="PROSITE" id="PS51471"/>
    </source>
</evidence>
<keyword evidence="3" id="KW-0847">Vitamin C</keyword>
<dbReference type="GO" id="GO:0071456">
    <property type="term" value="P:cellular response to hypoxia"/>
    <property type="evidence" value="ECO:0007669"/>
    <property type="project" value="TreeGrafter"/>
</dbReference>
<proteinExistence type="predicted"/>
<dbReference type="GO" id="GO:0031543">
    <property type="term" value="F:peptidyl-proline dioxygenase activity"/>
    <property type="evidence" value="ECO:0007669"/>
    <property type="project" value="TreeGrafter"/>
</dbReference>
<keyword evidence="6" id="KW-0408">Iron</keyword>
<sequence>MTVTPLSKEELRFEQAVQDLLSQQYAVLDHFLSAEEVGHILQTLHHNLHAGRFNPAGIGRQAGFQVNQDIRKDHIQWLDHDHPPEGCTVFFSRLQALTDYLNRTCFLGIRDMEMHFAVYQPGGFYKRHLDVFHQAQSRKLSAICYLNPGWKEEDGGALQLYLPQPDGSERTETLLPLAGRLVLFDSQVLEHEVQVARRERCSITGWLKDEPRLF</sequence>
<reference evidence="8 9" key="1">
    <citation type="submission" date="2019-08" db="EMBL/GenBank/DDBJ databases">
        <title>Genome of Phaeodactylibacter luteus.</title>
        <authorList>
            <person name="Bowman J.P."/>
        </authorList>
    </citation>
    <scope>NUCLEOTIDE SEQUENCE [LARGE SCALE GENOMIC DNA]</scope>
    <source>
        <strain evidence="8 9">KCTC 42180</strain>
    </source>
</reference>
<protein>
    <submittedName>
        <fullName evidence="8">2OG-Fe(II) oxygenase</fullName>
    </submittedName>
</protein>
<feature type="domain" description="Fe2OG dioxygenase" evidence="7">
    <location>
        <begin position="105"/>
        <end position="209"/>
    </location>
</feature>
<dbReference type="RefSeq" id="WP_147166500.1">
    <property type="nucleotide sequence ID" value="NZ_VOOR01000008.1"/>
</dbReference>
<dbReference type="PANTHER" id="PTHR12907">
    <property type="entry name" value="EGL NINE HOMOLOG-RELATED"/>
    <property type="match status" value="1"/>
</dbReference>
<evidence type="ECO:0000256" key="2">
    <source>
        <dbReference type="ARBA" id="ARBA00022723"/>
    </source>
</evidence>
<dbReference type="GO" id="GO:0008198">
    <property type="term" value="F:ferrous iron binding"/>
    <property type="evidence" value="ECO:0007669"/>
    <property type="project" value="TreeGrafter"/>
</dbReference>
<keyword evidence="2" id="KW-0479">Metal-binding</keyword>
<dbReference type="AlphaFoldDB" id="A0A5C6RVE9"/>
<dbReference type="InterPro" id="IPR044862">
    <property type="entry name" value="Pro_4_hyd_alph_FE2OG_OXY"/>
</dbReference>
<organism evidence="8 9">
    <name type="scientific">Phaeodactylibacter luteus</name>
    <dbReference type="NCBI Taxonomy" id="1564516"/>
    <lineage>
        <taxon>Bacteria</taxon>
        <taxon>Pseudomonadati</taxon>
        <taxon>Bacteroidota</taxon>
        <taxon>Saprospiria</taxon>
        <taxon>Saprospirales</taxon>
        <taxon>Haliscomenobacteraceae</taxon>
        <taxon>Phaeodactylibacter</taxon>
    </lineage>
</organism>
<dbReference type="GO" id="GO:0031418">
    <property type="term" value="F:L-ascorbic acid binding"/>
    <property type="evidence" value="ECO:0007669"/>
    <property type="project" value="UniProtKB-KW"/>
</dbReference>
<comment type="cofactor">
    <cofactor evidence="1">
        <name>L-ascorbate</name>
        <dbReference type="ChEBI" id="CHEBI:38290"/>
    </cofactor>
</comment>
<dbReference type="InterPro" id="IPR005123">
    <property type="entry name" value="Oxoglu/Fe-dep_dioxygenase_dom"/>
</dbReference>
<dbReference type="SMART" id="SM00702">
    <property type="entry name" value="P4Hc"/>
    <property type="match status" value="1"/>
</dbReference>
<dbReference type="EMBL" id="VOOR01000008">
    <property type="protein sequence ID" value="TXB66331.1"/>
    <property type="molecule type" value="Genomic_DNA"/>
</dbReference>
<dbReference type="OrthoDB" id="9783171at2"/>
<dbReference type="PROSITE" id="PS51471">
    <property type="entry name" value="FE2OG_OXY"/>
    <property type="match status" value="1"/>
</dbReference>
<evidence type="ECO:0000256" key="1">
    <source>
        <dbReference type="ARBA" id="ARBA00001961"/>
    </source>
</evidence>
<dbReference type="Proteomes" id="UP000321580">
    <property type="component" value="Unassembled WGS sequence"/>
</dbReference>
<dbReference type="PANTHER" id="PTHR12907:SF26">
    <property type="entry name" value="HIF PROLYL HYDROXYLASE, ISOFORM C"/>
    <property type="match status" value="1"/>
</dbReference>
<evidence type="ECO:0000256" key="3">
    <source>
        <dbReference type="ARBA" id="ARBA00022896"/>
    </source>
</evidence>
<keyword evidence="9" id="KW-1185">Reference proteome</keyword>
<keyword evidence="4" id="KW-0223">Dioxygenase</keyword>
<evidence type="ECO:0000256" key="5">
    <source>
        <dbReference type="ARBA" id="ARBA00023002"/>
    </source>
</evidence>
<name>A0A5C6RVE9_9BACT</name>
<comment type="caution">
    <text evidence="8">The sequence shown here is derived from an EMBL/GenBank/DDBJ whole genome shotgun (WGS) entry which is preliminary data.</text>
</comment>
<dbReference type="InterPro" id="IPR006620">
    <property type="entry name" value="Pro_4_hyd_alph"/>
</dbReference>